<feature type="disulfide bond" evidence="12">
    <location>
        <begin position="500"/>
        <end position="509"/>
    </location>
</feature>
<dbReference type="Proteomes" id="UP000005239">
    <property type="component" value="Unassembled WGS sequence"/>
</dbReference>
<dbReference type="SUPFAM" id="SSF57196">
    <property type="entry name" value="EGF/Laminin"/>
    <property type="match status" value="12"/>
</dbReference>
<keyword evidence="14" id="KW-1133">Transmembrane helix</keyword>
<keyword evidence="10" id="KW-0206">Cytoskeleton</keyword>
<feature type="disulfide bond" evidence="12">
    <location>
        <begin position="256"/>
        <end position="265"/>
    </location>
</feature>
<evidence type="ECO:0000256" key="6">
    <source>
        <dbReference type="ARBA" id="ARBA00022737"/>
    </source>
</evidence>
<dbReference type="GO" id="GO:0005886">
    <property type="term" value="C:plasma membrane"/>
    <property type="evidence" value="ECO:0000318"/>
    <property type="project" value="GO_Central"/>
</dbReference>
<evidence type="ECO:0000256" key="7">
    <source>
        <dbReference type="ARBA" id="ARBA00022782"/>
    </source>
</evidence>
<reference evidence="16" key="2">
    <citation type="submission" date="2022-06" db="UniProtKB">
        <authorList>
            <consortium name="EnsemblMetazoa"/>
        </authorList>
    </citation>
    <scope>IDENTIFICATION</scope>
    <source>
        <strain evidence="16">PS312</strain>
    </source>
</reference>
<dbReference type="PROSITE" id="PS00010">
    <property type="entry name" value="ASX_HYDROXYL"/>
    <property type="match status" value="4"/>
</dbReference>
<feature type="disulfide bond" evidence="12">
    <location>
        <begin position="1456"/>
        <end position="1465"/>
    </location>
</feature>
<dbReference type="OrthoDB" id="430340at2759"/>
<dbReference type="SMART" id="SM00274">
    <property type="entry name" value="FOLN"/>
    <property type="match status" value="3"/>
</dbReference>
<evidence type="ECO:0000256" key="12">
    <source>
        <dbReference type="PROSITE-ProRule" id="PRU00076"/>
    </source>
</evidence>
<dbReference type="FunFam" id="2.10.25.10:FF:000321">
    <property type="entry name" value="Protein delta homolog 1"/>
    <property type="match status" value="1"/>
</dbReference>
<feature type="disulfide bond" evidence="12">
    <location>
        <begin position="1334"/>
        <end position="1343"/>
    </location>
</feature>
<evidence type="ECO:0000256" key="3">
    <source>
        <dbReference type="ARBA" id="ARBA00022490"/>
    </source>
</evidence>
<keyword evidence="4 12" id="KW-0245">EGF-like domain</keyword>
<dbReference type="EnsemblMetazoa" id="PPA08419.1">
    <property type="protein sequence ID" value="PPA08419.1"/>
    <property type="gene ID" value="WBGene00097973"/>
</dbReference>
<dbReference type="InterPro" id="IPR013320">
    <property type="entry name" value="ConA-like_dom_sf"/>
</dbReference>
<evidence type="ECO:0000256" key="2">
    <source>
        <dbReference type="ARBA" id="ARBA00004316"/>
    </source>
</evidence>
<dbReference type="FunFam" id="2.10.25.10:FF:000095">
    <property type="entry name" value="Notch, isoform B"/>
    <property type="match status" value="1"/>
</dbReference>
<dbReference type="GO" id="GO:0005509">
    <property type="term" value="F:calcium ion binding"/>
    <property type="evidence" value="ECO:0007669"/>
    <property type="project" value="InterPro"/>
</dbReference>
<keyword evidence="5 15" id="KW-0732">Signal</keyword>
<dbReference type="InterPro" id="IPR013032">
    <property type="entry name" value="EGF-like_CS"/>
</dbReference>
<dbReference type="PROSITE" id="PS00022">
    <property type="entry name" value="EGF_1"/>
    <property type="match status" value="21"/>
</dbReference>
<evidence type="ECO:0000256" key="9">
    <source>
        <dbReference type="ARBA" id="ARBA00023180"/>
    </source>
</evidence>
<dbReference type="Gene3D" id="2.10.25.10">
    <property type="entry name" value="Laminin"/>
    <property type="match status" value="18"/>
</dbReference>
<dbReference type="GO" id="GO:0005856">
    <property type="term" value="C:cytoskeleton"/>
    <property type="evidence" value="ECO:0007669"/>
    <property type="project" value="UniProtKB-SubCell"/>
</dbReference>
<feature type="disulfide bond" evidence="12">
    <location>
        <begin position="1297"/>
        <end position="1306"/>
    </location>
</feature>
<keyword evidence="6" id="KW-0677">Repeat</keyword>
<accession>A0A8R1U6H9</accession>
<feature type="disulfide bond" evidence="12">
    <location>
        <begin position="1234"/>
        <end position="1244"/>
    </location>
</feature>
<comment type="caution">
    <text evidence="12">Lacks conserved residue(s) required for the propagation of feature annotation.</text>
</comment>
<dbReference type="FunFam" id="2.10.25.10:FF:000118">
    <property type="entry name" value="protein delta homolog 2"/>
    <property type="match status" value="1"/>
</dbReference>
<evidence type="ECO:0000256" key="4">
    <source>
        <dbReference type="ARBA" id="ARBA00022536"/>
    </source>
</evidence>
<dbReference type="InterPro" id="IPR003645">
    <property type="entry name" value="Fol_N"/>
</dbReference>
<dbReference type="Pfam" id="PF12661">
    <property type="entry name" value="hEGF"/>
    <property type="match status" value="1"/>
</dbReference>
<dbReference type="InterPro" id="IPR000152">
    <property type="entry name" value="EGF-type_Asp/Asn_hydroxyl_site"/>
</dbReference>
<feature type="disulfide bond" evidence="12">
    <location>
        <begin position="1471"/>
        <end position="1481"/>
    </location>
</feature>
<evidence type="ECO:0000256" key="13">
    <source>
        <dbReference type="SAM" id="MobiDB-lite"/>
    </source>
</evidence>
<dbReference type="PANTHER" id="PTHR12916">
    <property type="entry name" value="CYTOCHROME C OXIDASE POLYPEPTIDE VIC-2"/>
    <property type="match status" value="1"/>
</dbReference>
<evidence type="ECO:0000313" key="17">
    <source>
        <dbReference type="Proteomes" id="UP000005239"/>
    </source>
</evidence>
<evidence type="ECO:0000313" key="16">
    <source>
        <dbReference type="EnsemblMetazoa" id="PPA08419.1"/>
    </source>
</evidence>
<evidence type="ECO:0000256" key="14">
    <source>
        <dbReference type="SAM" id="Phobius"/>
    </source>
</evidence>
<dbReference type="InterPro" id="IPR001881">
    <property type="entry name" value="EGF-like_Ca-bd_dom"/>
</dbReference>
<gene>
    <name evidence="16" type="primary">WBGene00097973</name>
</gene>
<feature type="disulfide bond" evidence="12">
    <location>
        <begin position="1569"/>
        <end position="1578"/>
    </location>
</feature>
<dbReference type="Pfam" id="PF07645">
    <property type="entry name" value="EGF_CA"/>
    <property type="match status" value="1"/>
</dbReference>
<sequence length="1742" mass="185202">MSRPLRISLLLFVAIQLSSPAGLCHRNICLNGGTCMVRDDDSFGCRCPRGFGGLICEVACGCIHGDCDPESRQCTCNKGWIGEKCDIESPRPAMACNRDLDCPSEQRCLETETGSSLCMVDPCYSTPCKHGGKCIVVKSEARCSCPPSFKGQNCEEDVNECADNPCENGGECFNKLGDFECRCKAGFMGRTCSIEGCSSLCNGGCVHHEGRGFACACANGTIVGDGCTPVSPSPCGDCLNGGKCVQLTADKSMCLCDPSFSGVACEKTAECLVNGSSCSNGGKCVRGLAATFCECPNGFEGQNCETPTTTTTTTVTSPSTSTVTVPVSDPCAHVRCANGGYCLLSNGEPTCACPASFTGTWCERRVTACASDHPCKNGGTCRELGDDEGSFECICERGFSGNFCEDRVDVFQSLPTPTPEELAELPSSSSSTSTPSTTTAEKTTSTTVSMTSSTTKPPSTTTTTPPQMVIMPEAAPEVTCAQCLHSTRCIETDEGAVCECDDGFVGPRCEHTTKSCSGLACPAPTVCRRSTTLTTSTIACGCPVGFSGSDCSLATAVSFSAQSLFVHQSPHVMIGSTSGPLPYSASLSFRTTLKDVHLISGEDLFGTKLYSVFLEDGLLTMNISSTTYIILPTRVNDGEWYAMELRKAEKDLLLSLSSPTRHLLTRPLPRSSSFDVFSTRMGKISSTSYFVGCIADFVIDGEYRDMAALPRGVALTRGCTHHSPCASSPCGTGECVDLWDAFSCVCPSPLLPPLCRHALPPSTFGHENQMSYAHLGISNGVASELKYSSSLSFLVRTQQEEAVLMVLGERVEPGDDARDLATFMSLEIRNGTMHGRARVGRKSIIDVDSETRVDDNEEHLVVLSREKSTLKISIDGVPRGEAQLESRFDYPLFTDSLLIGTANGSAHGAFTTENHFKGSLQDIRVNDLSALLHPTSIEVKALGSLHHSSGILEGLISDDLCSSSPCGHGTCSLLFNDYACTCKRGFTGRKRTTASITPVQRAPSATATPMDIVITHSPVTTRSSVIHHSTHTGSGPAHFVESSFADFALSSAIPVEKIEFAIRTNSESGHIMTIEDFSISLVDGRLQLGGGAPFQLKQRLSTGQWRNVSIHKNVVRIDGQIYGIPRASSLSHPSASAIRVGATTSMDSFWGCIKGISIESFTPLSFLSNQSPTIGWTAVRRHRIDSSGCRAVPQCGRSDQCMNGGRCEDVWNKHMCHCPAGFTGEYCEREMNECTKIHCGIGHCVDRIGEAQCSCPSGYSGASCEVIDDPCDSHDKCSNDGVCRRSNSSAAAWNCLCLPGHHGATCALEGSSLCSSDNCAGRCVSDSEGYSCECQEGWTGERCEIPPSPCHSTPSHSPCGSHGVCTTAADAVGGYKCDCLPGYTGSHCDSLSSSCSPSSCSSHGDCQPVLNGTLCHCIAPWAGPSCSLRVGGCSLVPCQNDGECMEESSGETKCKCMEYYLGDQCEVAGSCLTSPCVHGSCRQKTPTEHMCQCEEGYRGERCEVEIDMCETAPCANGATCSSSRGQFTCKCAPGFDGSLCDHDIDECLSSPCRNGGKCIDRVADYECQCTENYGGRTCEDDVDECATVPSACVNGVCTNTPGSYQCACTMGYLGRRCTLRNPCVPDSANRTLHMCVHGDCARPQVKSDGGREWVDSECSCHPPYSGPTCATKIEESRLSLAYVVGPVIAVMIVLALLGCALLIFVLKGKGALQGHYSPSQQEDMGRYPMGTMLKLPPEERLI</sequence>
<keyword evidence="8 12" id="KW-1015">Disulfide bond</keyword>
<protein>
    <submittedName>
        <fullName evidence="16">Crb-1</fullName>
    </submittedName>
</protein>
<evidence type="ECO:0000256" key="15">
    <source>
        <dbReference type="SAM" id="SignalP"/>
    </source>
</evidence>
<dbReference type="FunFam" id="2.10.25.10:FF:000017">
    <property type="entry name" value="latent-transforming growth factor beta-binding protein 4 isoform X1"/>
    <property type="match status" value="1"/>
</dbReference>
<proteinExistence type="predicted"/>
<feature type="chain" id="PRO_5043837003" evidence="15">
    <location>
        <begin position="21"/>
        <end position="1742"/>
    </location>
</feature>
<dbReference type="GO" id="GO:0007157">
    <property type="term" value="P:heterophilic cell-cell adhesion via plasma membrane cell adhesion molecules"/>
    <property type="evidence" value="ECO:0000318"/>
    <property type="project" value="GO_Central"/>
</dbReference>
<dbReference type="FunFam" id="2.10.25.10:FF:000318">
    <property type="entry name" value="Eyes shut homolog"/>
    <property type="match status" value="1"/>
</dbReference>
<organism evidence="16 17">
    <name type="scientific">Pristionchus pacificus</name>
    <name type="common">Parasitic nematode worm</name>
    <dbReference type="NCBI Taxonomy" id="54126"/>
    <lineage>
        <taxon>Eukaryota</taxon>
        <taxon>Metazoa</taxon>
        <taxon>Ecdysozoa</taxon>
        <taxon>Nematoda</taxon>
        <taxon>Chromadorea</taxon>
        <taxon>Rhabditida</taxon>
        <taxon>Rhabditina</taxon>
        <taxon>Diplogasteromorpha</taxon>
        <taxon>Diplogasteroidea</taxon>
        <taxon>Neodiplogasteridae</taxon>
        <taxon>Pristionchus</taxon>
    </lineage>
</organism>
<dbReference type="InterPro" id="IPR049883">
    <property type="entry name" value="NOTCH1_EGF-like"/>
</dbReference>
<dbReference type="Pfam" id="PF00008">
    <property type="entry name" value="EGF"/>
    <property type="match status" value="8"/>
</dbReference>
<feature type="disulfide bond" evidence="12">
    <location>
        <begin position="961"/>
        <end position="971"/>
    </location>
</feature>
<dbReference type="GO" id="GO:0045197">
    <property type="term" value="P:establishment or maintenance of epithelial cell apical/basal polarity"/>
    <property type="evidence" value="ECO:0000318"/>
    <property type="project" value="GO_Central"/>
</dbReference>
<feature type="disulfide bond" evidence="12">
    <location>
        <begin position="1218"/>
        <end position="1227"/>
    </location>
</feature>
<name>A0A2A6B4F8_PRIPA</name>
<dbReference type="SMART" id="SM00282">
    <property type="entry name" value="LamG"/>
    <property type="match status" value="2"/>
</dbReference>
<feature type="disulfide bond" evidence="12">
    <location>
        <begin position="395"/>
        <end position="404"/>
    </location>
</feature>
<feature type="disulfide bond" evidence="12">
    <location>
        <begin position="47"/>
        <end position="56"/>
    </location>
</feature>
<dbReference type="SMART" id="SM00181">
    <property type="entry name" value="EGF"/>
    <property type="match status" value="25"/>
</dbReference>
<keyword evidence="14" id="KW-0812">Transmembrane</keyword>
<dbReference type="CDD" id="cd00054">
    <property type="entry name" value="EGF_CA"/>
    <property type="match status" value="9"/>
</dbReference>
<keyword evidence="11" id="KW-0966">Cell projection</keyword>
<feature type="disulfide bond" evidence="12">
    <location>
        <begin position="145"/>
        <end position="154"/>
    </location>
</feature>
<dbReference type="InterPro" id="IPR018097">
    <property type="entry name" value="EGF_Ca-bd_CS"/>
</dbReference>
<dbReference type="GO" id="GO:0048666">
    <property type="term" value="P:neuron development"/>
    <property type="evidence" value="ECO:0007669"/>
    <property type="project" value="UniProtKB-ARBA"/>
</dbReference>
<evidence type="ECO:0000256" key="10">
    <source>
        <dbReference type="ARBA" id="ARBA00023212"/>
    </source>
</evidence>
<feature type="disulfide bond" evidence="12">
    <location>
        <begin position="1608"/>
        <end position="1617"/>
    </location>
</feature>
<feature type="signal peptide" evidence="15">
    <location>
        <begin position="1"/>
        <end position="20"/>
    </location>
</feature>
<dbReference type="PROSITE" id="PS50025">
    <property type="entry name" value="LAM_G_DOMAIN"/>
    <property type="match status" value="3"/>
</dbReference>
<feature type="disulfide bond" evidence="12">
    <location>
        <begin position="353"/>
        <end position="362"/>
    </location>
</feature>
<feature type="disulfide bond" evidence="12">
    <location>
        <begin position="1417"/>
        <end position="1426"/>
    </location>
</feature>
<reference evidence="17" key="1">
    <citation type="journal article" date="2008" name="Nat. Genet.">
        <title>The Pristionchus pacificus genome provides a unique perspective on nematode lifestyle and parasitism.</title>
        <authorList>
            <person name="Dieterich C."/>
            <person name="Clifton S.W."/>
            <person name="Schuster L.N."/>
            <person name="Chinwalla A."/>
            <person name="Delehaunty K."/>
            <person name="Dinkelacker I."/>
            <person name="Fulton L."/>
            <person name="Fulton R."/>
            <person name="Godfrey J."/>
            <person name="Minx P."/>
            <person name="Mitreva M."/>
            <person name="Roeseler W."/>
            <person name="Tian H."/>
            <person name="Witte H."/>
            <person name="Yang S.P."/>
            <person name="Wilson R.K."/>
            <person name="Sommer R.J."/>
        </authorList>
    </citation>
    <scope>NUCLEOTIDE SEQUENCE [LARGE SCALE GENOMIC DNA]</scope>
    <source>
        <strain evidence="17">PS312</strain>
    </source>
</reference>
<dbReference type="FunFam" id="2.10.25.10:FF:000230">
    <property type="entry name" value="Delta-like protein"/>
    <property type="match status" value="1"/>
</dbReference>
<dbReference type="PROSITE" id="PS50026">
    <property type="entry name" value="EGF_3"/>
    <property type="match status" value="20"/>
</dbReference>
<evidence type="ECO:0000256" key="11">
    <source>
        <dbReference type="ARBA" id="ARBA00023273"/>
    </source>
</evidence>
<dbReference type="Gene3D" id="2.60.120.200">
    <property type="match status" value="3"/>
</dbReference>
<dbReference type="PANTHER" id="PTHR12916:SF4">
    <property type="entry name" value="UNINFLATABLE, ISOFORM C"/>
    <property type="match status" value="1"/>
</dbReference>
<feature type="disulfide bond" evidence="12">
    <location>
        <begin position="1531"/>
        <end position="1540"/>
    </location>
</feature>
<dbReference type="InterPro" id="IPR000742">
    <property type="entry name" value="EGF"/>
</dbReference>
<dbReference type="GO" id="GO:0042995">
    <property type="term" value="C:cell projection"/>
    <property type="evidence" value="ECO:0007669"/>
    <property type="project" value="UniProtKB-SubCell"/>
</dbReference>
<feature type="transmembrane region" description="Helical" evidence="14">
    <location>
        <begin position="1680"/>
        <end position="1706"/>
    </location>
</feature>
<dbReference type="SUPFAM" id="SSF57184">
    <property type="entry name" value="Growth factor receptor domain"/>
    <property type="match status" value="1"/>
</dbReference>
<feature type="disulfide bond" evidence="12">
    <location>
        <begin position="183"/>
        <end position="192"/>
    </location>
</feature>
<keyword evidence="17" id="KW-1185">Reference proteome</keyword>
<dbReference type="InterPro" id="IPR001791">
    <property type="entry name" value="Laminin_G"/>
</dbReference>
<feature type="region of interest" description="Disordered" evidence="13">
    <location>
        <begin position="417"/>
        <end position="466"/>
    </location>
</feature>
<feature type="disulfide bond" evidence="12">
    <location>
        <begin position="295"/>
        <end position="304"/>
    </location>
</feature>
<dbReference type="CDD" id="cd00110">
    <property type="entry name" value="LamG"/>
    <property type="match status" value="3"/>
</dbReference>
<dbReference type="GO" id="GO:0000902">
    <property type="term" value="P:cell morphogenesis"/>
    <property type="evidence" value="ECO:0007669"/>
    <property type="project" value="UniProtKB-ARBA"/>
</dbReference>
<keyword evidence="14" id="KW-0472">Membrane</keyword>
<dbReference type="SUPFAM" id="SSF49899">
    <property type="entry name" value="Concanavalin A-like lectins/glucanases"/>
    <property type="match status" value="3"/>
</dbReference>
<accession>A0A2A6B4F8</accession>
<feature type="disulfide bond" evidence="12">
    <location>
        <begin position="1379"/>
        <end position="1388"/>
    </location>
</feature>
<dbReference type="GO" id="GO:0032991">
    <property type="term" value="C:protein-containing complex"/>
    <property type="evidence" value="ECO:0000318"/>
    <property type="project" value="GO_Central"/>
</dbReference>
<feature type="compositionally biased region" description="Low complexity" evidence="13">
    <location>
        <begin position="424"/>
        <end position="466"/>
    </location>
</feature>
<dbReference type="PROSITE" id="PS01186">
    <property type="entry name" value="EGF_2"/>
    <property type="match status" value="14"/>
</dbReference>
<dbReference type="GO" id="GO:0042063">
    <property type="term" value="P:gliogenesis"/>
    <property type="evidence" value="ECO:0007669"/>
    <property type="project" value="UniProtKB-ARBA"/>
</dbReference>
<comment type="subcellular location">
    <subcellularLocation>
        <location evidence="2">Cell projection</location>
    </subcellularLocation>
    <subcellularLocation>
        <location evidence="1">Cytoplasm</location>
        <location evidence="1">Cytoskeleton</location>
    </subcellularLocation>
</comment>
<feature type="disulfide bond" evidence="12">
    <location>
        <begin position="1493"/>
        <end position="1502"/>
    </location>
</feature>
<keyword evidence="7" id="KW-0221">Differentiation</keyword>
<dbReference type="SMART" id="SM00179">
    <property type="entry name" value="EGF_CA"/>
    <property type="match status" value="17"/>
</dbReference>
<evidence type="ECO:0000256" key="5">
    <source>
        <dbReference type="ARBA" id="ARBA00022729"/>
    </source>
</evidence>
<feature type="disulfide bond" evidence="12">
    <location>
        <begin position="1255"/>
        <end position="1264"/>
    </location>
</feature>
<keyword evidence="3" id="KW-0963">Cytoplasm</keyword>
<evidence type="ECO:0000256" key="8">
    <source>
        <dbReference type="ARBA" id="ARBA00023157"/>
    </source>
</evidence>
<evidence type="ECO:0000256" key="1">
    <source>
        <dbReference type="ARBA" id="ARBA00004245"/>
    </source>
</evidence>
<keyword evidence="9" id="KW-0325">Glycoprotein</keyword>
<dbReference type="Pfam" id="PF02210">
    <property type="entry name" value="Laminin_G_2"/>
    <property type="match status" value="1"/>
</dbReference>
<dbReference type="InterPro" id="IPR009030">
    <property type="entry name" value="Growth_fac_rcpt_cys_sf"/>
</dbReference>
<dbReference type="PROSITE" id="PS01187">
    <property type="entry name" value="EGF_CA"/>
    <property type="match status" value="3"/>
</dbReference>